<feature type="region of interest" description="Disordered" evidence="1">
    <location>
        <begin position="42"/>
        <end position="67"/>
    </location>
</feature>
<dbReference type="EMBL" id="UINC01207720">
    <property type="protein sequence ID" value="SVE29936.1"/>
    <property type="molecule type" value="Genomic_DNA"/>
</dbReference>
<organism evidence="2">
    <name type="scientific">marine metagenome</name>
    <dbReference type="NCBI Taxonomy" id="408172"/>
    <lineage>
        <taxon>unclassified sequences</taxon>
        <taxon>metagenomes</taxon>
        <taxon>ecological metagenomes</taxon>
    </lineage>
</organism>
<dbReference type="AlphaFoldDB" id="A0A383CC19"/>
<evidence type="ECO:0000256" key="1">
    <source>
        <dbReference type="SAM" id="MobiDB-lite"/>
    </source>
</evidence>
<reference evidence="2" key="1">
    <citation type="submission" date="2018-05" db="EMBL/GenBank/DDBJ databases">
        <authorList>
            <person name="Lanie J.A."/>
            <person name="Ng W.-L."/>
            <person name="Kazmierczak K.M."/>
            <person name="Andrzejewski T.M."/>
            <person name="Davidsen T.M."/>
            <person name="Wayne K.J."/>
            <person name="Tettelin H."/>
            <person name="Glass J.I."/>
            <person name="Rusch D."/>
            <person name="Podicherti R."/>
            <person name="Tsui H.-C.T."/>
            <person name="Winkler M.E."/>
        </authorList>
    </citation>
    <scope>NUCLEOTIDE SEQUENCE</scope>
</reference>
<gene>
    <name evidence="2" type="ORF">METZ01_LOCUS482790</name>
</gene>
<accession>A0A383CC19</accession>
<name>A0A383CC19_9ZZZZ</name>
<evidence type="ECO:0000313" key="2">
    <source>
        <dbReference type="EMBL" id="SVE29936.1"/>
    </source>
</evidence>
<protein>
    <submittedName>
        <fullName evidence="2">Uncharacterized protein</fullName>
    </submittedName>
</protein>
<feature type="non-terminal residue" evidence="2">
    <location>
        <position position="206"/>
    </location>
</feature>
<proteinExistence type="predicted"/>
<sequence length="206" mass="23456">MSNKEPYQQGTEGMWNRALYRSYGDQNYWRGGRELQPGQVSFSEGIVEPRHRAGKSFSSEEIEDMSDQQYRATITDAAFRQRGKPETAAIQGVQGAHSGLYGFLAEHIGDMSHRMGMPFSSQSPDREASYDRHYPLEKLHKTSRTVNHPYGFEREHEEQITENVDHHQADRAEYTQKLDTAGEAYSQAHEALPVYNAPMAKARDTA</sequence>